<reference evidence="2" key="1">
    <citation type="submission" date="2021-03" db="EMBL/GenBank/DDBJ databases">
        <title>Draft genome sequence of rust myrtle Austropuccinia psidii MF-1, a brazilian biotype.</title>
        <authorList>
            <person name="Quecine M.C."/>
            <person name="Pachon D.M.R."/>
            <person name="Bonatelli M.L."/>
            <person name="Correr F.H."/>
            <person name="Franceschini L.M."/>
            <person name="Leite T.F."/>
            <person name="Margarido G.R.A."/>
            <person name="Almeida C.A."/>
            <person name="Ferrarezi J.A."/>
            <person name="Labate C.A."/>
        </authorList>
    </citation>
    <scope>NUCLEOTIDE SEQUENCE</scope>
    <source>
        <strain evidence="2">MF-1</strain>
    </source>
</reference>
<dbReference type="EMBL" id="AVOT02005834">
    <property type="protein sequence ID" value="MBW0480091.1"/>
    <property type="molecule type" value="Genomic_DNA"/>
</dbReference>
<proteinExistence type="predicted"/>
<dbReference type="AlphaFoldDB" id="A0A9Q3C7Y0"/>
<dbReference type="Proteomes" id="UP000765509">
    <property type="component" value="Unassembled WGS sequence"/>
</dbReference>
<organism evidence="2 3">
    <name type="scientific">Austropuccinia psidii MF-1</name>
    <dbReference type="NCBI Taxonomy" id="1389203"/>
    <lineage>
        <taxon>Eukaryota</taxon>
        <taxon>Fungi</taxon>
        <taxon>Dikarya</taxon>
        <taxon>Basidiomycota</taxon>
        <taxon>Pucciniomycotina</taxon>
        <taxon>Pucciniomycetes</taxon>
        <taxon>Pucciniales</taxon>
        <taxon>Sphaerophragmiaceae</taxon>
        <taxon>Austropuccinia</taxon>
    </lineage>
</organism>
<accession>A0A9Q3C7Y0</accession>
<sequence>MNLSFSTAYHSQTDGLAYTMIQDIWDIIRTLCVYGLEFKGSDSFTHDWCTLISALKLAYSTSVHSSTVQTPDVLGKVWNPRLPEVILRKDLIEIHPKYSSFKILLDRVQIHSNKSINDSFDYEKQRWDKSHRVPDFKVGDLVLVLTLKFTNIKDPKKLKDCYLGPFFIVALHGTNRFEVELNGSLESKQPTFPVSLISPCCQPATQNQSTCMTAKYNKPILNPRYHQTMELSQIR</sequence>
<feature type="domain" description="Tf2-1-like SH3-like" evidence="1">
    <location>
        <begin position="139"/>
        <end position="200"/>
    </location>
</feature>
<keyword evidence="3" id="KW-1185">Reference proteome</keyword>
<dbReference type="Gene3D" id="3.30.420.10">
    <property type="entry name" value="Ribonuclease H-like superfamily/Ribonuclease H"/>
    <property type="match status" value="1"/>
</dbReference>
<gene>
    <name evidence="2" type="ORF">O181_019806</name>
</gene>
<evidence type="ECO:0000259" key="1">
    <source>
        <dbReference type="Pfam" id="PF24626"/>
    </source>
</evidence>
<dbReference type="GO" id="GO:0003676">
    <property type="term" value="F:nucleic acid binding"/>
    <property type="evidence" value="ECO:0007669"/>
    <property type="project" value="InterPro"/>
</dbReference>
<name>A0A9Q3C7Y0_9BASI</name>
<protein>
    <recommendedName>
        <fullName evidence="1">Tf2-1-like SH3-like domain-containing protein</fullName>
    </recommendedName>
</protein>
<dbReference type="InterPro" id="IPR056924">
    <property type="entry name" value="SH3_Tf2-1"/>
</dbReference>
<dbReference type="InterPro" id="IPR036397">
    <property type="entry name" value="RNaseH_sf"/>
</dbReference>
<evidence type="ECO:0000313" key="3">
    <source>
        <dbReference type="Proteomes" id="UP000765509"/>
    </source>
</evidence>
<comment type="caution">
    <text evidence="2">The sequence shown here is derived from an EMBL/GenBank/DDBJ whole genome shotgun (WGS) entry which is preliminary data.</text>
</comment>
<evidence type="ECO:0000313" key="2">
    <source>
        <dbReference type="EMBL" id="MBW0480091.1"/>
    </source>
</evidence>
<dbReference type="Pfam" id="PF24626">
    <property type="entry name" value="SH3_Tf2-1"/>
    <property type="match status" value="1"/>
</dbReference>